<evidence type="ECO:0000313" key="3">
    <source>
        <dbReference type="EMBL" id="AQT67208.1"/>
    </source>
</evidence>
<sequence>MIYDAAGRRISKAVGGDTTEYVYDGDQVIAEYDDSGEIIRKYIYSPGIDEPICMIAGSDTYWYHRDGLGSVVALSKYDSSAGFASIVERYTYDPFGQTTVCDGNGTPRQDNLTAFANPYQYTGRRYDPETGLYYYRARMYDTELGRFLQPDPIGYADGMNMYAYVGNNPTTFIDPLGLRQWSGLLRPNAMVRIQAKSGKRERHHISDVTDLVMVLIEHAVSKDEIVSFEYYGHGDTSGEGLNIEVKDKKSYITGIFTEGNSVVDNKNAYGLGALRGIIEGAFAVDAKISLNACYSANGKNSIASGFKEILPNADVFGYTGVAMVDPLFGKSHPADSGSEFVEMKSDTKGCENES</sequence>
<dbReference type="NCBIfam" id="TIGR03696">
    <property type="entry name" value="Rhs_assc_core"/>
    <property type="match status" value="1"/>
</dbReference>
<dbReference type="Pfam" id="PF25023">
    <property type="entry name" value="TEN_YD-shell"/>
    <property type="match status" value="1"/>
</dbReference>
<accession>A0A1U9NHH1</accession>
<feature type="domain" description="Teneurin-like YD-shell" evidence="2">
    <location>
        <begin position="2"/>
        <end position="167"/>
    </location>
</feature>
<evidence type="ECO:0000259" key="2">
    <source>
        <dbReference type="Pfam" id="PF25023"/>
    </source>
</evidence>
<name>A0A1U9NHH1_9BACT</name>
<dbReference type="KEGG" id="alus:STSP2_00351"/>
<evidence type="ECO:0000256" key="1">
    <source>
        <dbReference type="ARBA" id="ARBA00022737"/>
    </source>
</evidence>
<keyword evidence="4" id="KW-1185">Reference proteome</keyword>
<dbReference type="Proteomes" id="UP000189674">
    <property type="component" value="Chromosome"/>
</dbReference>
<dbReference type="InterPro" id="IPR022385">
    <property type="entry name" value="Rhs_assc_core"/>
</dbReference>
<protein>
    <submittedName>
        <fullName evidence="3">Cell wall-associated polypeptide CWBP200</fullName>
    </submittedName>
</protein>
<organism evidence="3 4">
    <name type="scientific">Anaerohalosphaera lusitana</name>
    <dbReference type="NCBI Taxonomy" id="1936003"/>
    <lineage>
        <taxon>Bacteria</taxon>
        <taxon>Pseudomonadati</taxon>
        <taxon>Planctomycetota</taxon>
        <taxon>Phycisphaerae</taxon>
        <taxon>Sedimentisphaerales</taxon>
        <taxon>Anaerohalosphaeraceae</taxon>
        <taxon>Anaerohalosphaera</taxon>
    </lineage>
</organism>
<dbReference type="InterPro" id="IPR050708">
    <property type="entry name" value="T6SS_VgrG/RHS"/>
</dbReference>
<proteinExistence type="predicted"/>
<dbReference type="InterPro" id="IPR056823">
    <property type="entry name" value="TEN-like_YD-shell"/>
</dbReference>
<dbReference type="AlphaFoldDB" id="A0A1U9NHH1"/>
<evidence type="ECO:0000313" key="4">
    <source>
        <dbReference type="Proteomes" id="UP000189674"/>
    </source>
</evidence>
<gene>
    <name evidence="3" type="primary">wapA_3</name>
    <name evidence="3" type="ORF">STSP2_00351</name>
</gene>
<dbReference type="PANTHER" id="PTHR32305">
    <property type="match status" value="1"/>
</dbReference>
<dbReference type="EMBL" id="CP019791">
    <property type="protein sequence ID" value="AQT67208.1"/>
    <property type="molecule type" value="Genomic_DNA"/>
</dbReference>
<keyword evidence="1" id="KW-0677">Repeat</keyword>
<dbReference type="Gene3D" id="2.180.10.10">
    <property type="entry name" value="RHS repeat-associated core"/>
    <property type="match status" value="1"/>
</dbReference>
<reference evidence="4" key="1">
    <citation type="submission" date="2017-02" db="EMBL/GenBank/DDBJ databases">
        <title>Comparative genomics and description of representatives of a novel lineage of planctomycetes thriving in anoxic sediments.</title>
        <authorList>
            <person name="Spring S."/>
            <person name="Bunk B."/>
            <person name="Sproer C."/>
        </authorList>
    </citation>
    <scope>NUCLEOTIDE SEQUENCE [LARGE SCALE GENOMIC DNA]</scope>
    <source>
        <strain evidence="4">ST-NAGAB-D1</strain>
    </source>
</reference>
<dbReference type="RefSeq" id="WP_205847960.1">
    <property type="nucleotide sequence ID" value="NZ_CP019791.1"/>
</dbReference>
<dbReference type="STRING" id="1936003.STSP2_00351"/>
<dbReference type="PANTHER" id="PTHR32305:SF15">
    <property type="entry name" value="PROTEIN RHSA-RELATED"/>
    <property type="match status" value="1"/>
</dbReference>